<feature type="compositionally biased region" description="Polar residues" evidence="5">
    <location>
        <begin position="241"/>
        <end position="252"/>
    </location>
</feature>
<proteinExistence type="predicted"/>
<dbReference type="Gene3D" id="3.30.40.10">
    <property type="entry name" value="Zinc/RING finger domain, C3HC4 (zinc finger)"/>
    <property type="match status" value="2"/>
</dbReference>
<evidence type="ECO:0000313" key="8">
    <source>
        <dbReference type="Proteomes" id="UP000014071"/>
    </source>
</evidence>
<keyword evidence="3" id="KW-0862">Zinc</keyword>
<dbReference type="OrthoDB" id="5876363at2759"/>
<feature type="region of interest" description="Disordered" evidence="5">
    <location>
        <begin position="853"/>
        <end position="888"/>
    </location>
</feature>
<feature type="region of interest" description="Disordered" evidence="5">
    <location>
        <begin position="272"/>
        <end position="330"/>
    </location>
</feature>
<dbReference type="AlphaFoldDB" id="R9P541"/>
<feature type="region of interest" description="Disordered" evidence="5">
    <location>
        <begin position="942"/>
        <end position="975"/>
    </location>
</feature>
<evidence type="ECO:0000256" key="4">
    <source>
        <dbReference type="PROSITE-ProRule" id="PRU00146"/>
    </source>
</evidence>
<feature type="compositionally biased region" description="Low complexity" evidence="5">
    <location>
        <begin position="959"/>
        <end position="975"/>
    </location>
</feature>
<feature type="compositionally biased region" description="Low complexity" evidence="5">
    <location>
        <begin position="184"/>
        <end position="201"/>
    </location>
</feature>
<evidence type="ECO:0000256" key="1">
    <source>
        <dbReference type="ARBA" id="ARBA00022723"/>
    </source>
</evidence>
<feature type="domain" description="PHD-type" evidence="6">
    <location>
        <begin position="370"/>
        <end position="453"/>
    </location>
</feature>
<dbReference type="GO" id="GO:0032221">
    <property type="term" value="C:Rpd3S complex"/>
    <property type="evidence" value="ECO:0007669"/>
    <property type="project" value="TreeGrafter"/>
</dbReference>
<reference evidence="8" key="1">
    <citation type="journal article" date="2013" name="Genome Announc.">
        <title>Draft genome sequence of the basidiomycetous yeast-like fungus Pseudozyma hubeiensis SY62, which produces an abundant amount of the biosurfactant mannosylerythritol lipids.</title>
        <authorList>
            <person name="Konishi M."/>
            <person name="Hatada Y."/>
            <person name="Horiuchi J."/>
        </authorList>
    </citation>
    <scope>NUCLEOTIDE SEQUENCE [LARGE SCALE GENOMIC DNA]</scope>
    <source>
        <strain evidence="8">SY62</strain>
    </source>
</reference>
<feature type="compositionally biased region" description="Polar residues" evidence="5">
    <location>
        <begin position="350"/>
        <end position="359"/>
    </location>
</feature>
<dbReference type="eggNOG" id="KOG4299">
    <property type="taxonomic scope" value="Eukaryota"/>
</dbReference>
<dbReference type="GO" id="GO:0006357">
    <property type="term" value="P:regulation of transcription by RNA polymerase II"/>
    <property type="evidence" value="ECO:0007669"/>
    <property type="project" value="TreeGrafter"/>
</dbReference>
<dbReference type="InterPro" id="IPR011011">
    <property type="entry name" value="Znf_FYVE_PHD"/>
</dbReference>
<name>R9P541_PSEHS</name>
<dbReference type="RefSeq" id="XP_012190068.1">
    <property type="nucleotide sequence ID" value="XM_012334678.1"/>
</dbReference>
<dbReference type="GeneID" id="24109347"/>
<dbReference type="GO" id="GO:0008270">
    <property type="term" value="F:zinc ion binding"/>
    <property type="evidence" value="ECO:0007669"/>
    <property type="project" value="UniProtKB-KW"/>
</dbReference>
<dbReference type="PROSITE" id="PS50016">
    <property type="entry name" value="ZF_PHD_2"/>
    <property type="match status" value="1"/>
</dbReference>
<keyword evidence="8" id="KW-1185">Reference proteome</keyword>
<feature type="region of interest" description="Disordered" evidence="5">
    <location>
        <begin position="181"/>
        <end position="211"/>
    </location>
</feature>
<keyword evidence="2 4" id="KW-0863">Zinc-finger</keyword>
<sequence length="1072" mass="112486">MKRNLVGQGDGEQCARVTRSDGMRQGPGTSTGTTSADDRAGMGRCWTRRRRELRHPDELSAAQPNPRMDAQKFAQKLTASSNGPDAFDAFSRSTCSVCSVRKASVKSRKRLSTFFSDQSTSGDAVVSPEEGDGPNDALISAETGAVDPLLADVLTDADSVATATVTRETSPDATLVLESSAQVAPEASPAPGSSAPNEAPSTAAEPSIASSADAVGLTPAEAAAAMEVDDASSPAVALRRNPSNRGASLQASQSITSAYADPLGLKKHRESLLQQESRGRRSPSASSTGAAPATQNQSTISAGGKKSNAAARTIVPPSLVEPPPGMMHTPEGRLRTIPGIAGAIVPPGPNSTSTDTNLTPRLEDKGGVNNDLCETCGGHGRFVCCDGCPRSFHFHCMSPPLDIDEMPPSNAAEVLGPAKASSMQKGKGKVGTAGSSAEVNVDEMWFCNVCVAERKPKAASKPKGLGPFGYLLPVLSQHNPKSFQLPADVRTYFKDVATAVDGDYVNGGMLRQVKPNRHGQIETRDPYRLKDKNGDGVLCYRCGGTALPAESEQNGNGASGKIFSSRKAGANKARSTDVFGEVAASTPAEHTVREGTGWRKIVSCDFCPLHWHIDCVDPPMLGMPSNLRKWMCPAHSDHVNDRRRIARIGAAVPKTLDLPLPSAKTIGPGRHFRTRVLNNGDIDIIPDPMEELMGANGITGSLQSGVKEVPVVPGVLDSPAITEGGSKLASKIRYRFPEKVIRTDFWSKLRADEASKIGDVFYVAAGEVAGRAPVRLIAVEDGAIADDDTRFRPFGKRQNALNGLDALADIATSRLKADELVSDRGANSSFKTLSRTRQLIATAFGIDLTDDDVPESSVRSSLSEDGSSAESPLSSLSESDGEVGEAAVAAAPATALDEAAASAAAAMSEEELIKRIAMEAATGVSSGDPIRLSKRKAAVAAESAIAGSPSTPAAKKLRSASPAVTPTPSRTTAAAPPTVTIPVEIRPASSIKKITLKSNGSASKAGPLSESQLALRTAYHLSEQYAEERREIEQLRAIRELMKVKGPARMLEFLLAPNDDDAEREGEMGGSG</sequence>
<accession>R9P541</accession>
<dbReference type="CDD" id="cd15534">
    <property type="entry name" value="PHD2_PHF12_Rco1"/>
    <property type="match status" value="1"/>
</dbReference>
<dbReference type="HOGENOM" id="CLU_005274_0_0_1"/>
<feature type="compositionally biased region" description="Low complexity" evidence="5">
    <location>
        <begin position="860"/>
        <end position="878"/>
    </location>
</feature>
<keyword evidence="1" id="KW-0479">Metal-binding</keyword>
<evidence type="ECO:0000259" key="6">
    <source>
        <dbReference type="PROSITE" id="PS50016"/>
    </source>
</evidence>
<dbReference type="InterPro" id="IPR001965">
    <property type="entry name" value="Znf_PHD"/>
</dbReference>
<dbReference type="SMART" id="SM00249">
    <property type="entry name" value="PHD"/>
    <property type="match status" value="2"/>
</dbReference>
<feature type="region of interest" description="Disordered" evidence="5">
    <location>
        <begin position="1"/>
        <end position="67"/>
    </location>
</feature>
<feature type="region of interest" description="Disordered" evidence="5">
    <location>
        <begin position="343"/>
        <end position="363"/>
    </location>
</feature>
<dbReference type="InterPro" id="IPR019787">
    <property type="entry name" value="Znf_PHD-finger"/>
</dbReference>
<dbReference type="PANTHER" id="PTHR47636">
    <property type="entry name" value="TRANSCRIPTIONAL REGULATORY PROTEIN RCO1"/>
    <property type="match status" value="1"/>
</dbReference>
<dbReference type="Pfam" id="PF00628">
    <property type="entry name" value="PHD"/>
    <property type="match status" value="1"/>
</dbReference>
<feature type="compositionally biased region" description="Low complexity" evidence="5">
    <location>
        <begin position="282"/>
        <end position="294"/>
    </location>
</feature>
<dbReference type="Proteomes" id="UP000014071">
    <property type="component" value="Unassembled WGS sequence"/>
</dbReference>
<protein>
    <recommendedName>
        <fullName evidence="6">PHD-type domain-containing protein</fullName>
    </recommendedName>
</protein>
<gene>
    <name evidence="7" type="ORF">PHSY_004061</name>
</gene>
<dbReference type="EMBL" id="DF238801">
    <property type="protein sequence ID" value="GAC96481.1"/>
    <property type="molecule type" value="Genomic_DNA"/>
</dbReference>
<feature type="region of interest" description="Disordered" evidence="5">
    <location>
        <begin position="225"/>
        <end position="252"/>
    </location>
</feature>
<evidence type="ECO:0000256" key="3">
    <source>
        <dbReference type="ARBA" id="ARBA00022833"/>
    </source>
</evidence>
<dbReference type="InterPro" id="IPR013083">
    <property type="entry name" value="Znf_RING/FYVE/PHD"/>
</dbReference>
<dbReference type="STRING" id="1305764.R9P541"/>
<dbReference type="InterPro" id="IPR052819">
    <property type="entry name" value="Chromatin_regulatory_protein"/>
</dbReference>
<evidence type="ECO:0000256" key="5">
    <source>
        <dbReference type="SAM" id="MobiDB-lite"/>
    </source>
</evidence>
<dbReference type="PANTHER" id="PTHR47636:SF1">
    <property type="entry name" value="TRANSCRIPTIONAL REGULATORY PROTEIN RCO1"/>
    <property type="match status" value="1"/>
</dbReference>
<evidence type="ECO:0000313" key="7">
    <source>
        <dbReference type="EMBL" id="GAC96481.1"/>
    </source>
</evidence>
<evidence type="ECO:0000256" key="2">
    <source>
        <dbReference type="ARBA" id="ARBA00022771"/>
    </source>
</evidence>
<dbReference type="SUPFAM" id="SSF57903">
    <property type="entry name" value="FYVE/PHD zinc finger"/>
    <property type="match status" value="2"/>
</dbReference>
<organism evidence="7 8">
    <name type="scientific">Pseudozyma hubeiensis (strain SY62)</name>
    <name type="common">Yeast</name>
    <dbReference type="NCBI Taxonomy" id="1305764"/>
    <lineage>
        <taxon>Eukaryota</taxon>
        <taxon>Fungi</taxon>
        <taxon>Dikarya</taxon>
        <taxon>Basidiomycota</taxon>
        <taxon>Ustilaginomycotina</taxon>
        <taxon>Ustilaginomycetes</taxon>
        <taxon>Ustilaginales</taxon>
        <taxon>Ustilaginaceae</taxon>
        <taxon>Pseudozyma</taxon>
    </lineage>
</organism>